<feature type="non-terminal residue" evidence="4">
    <location>
        <position position="1"/>
    </location>
</feature>
<accession>A0AAV5UPX3</accession>
<dbReference type="AlphaFoldDB" id="A0AAV5UPX3"/>
<evidence type="ECO:0000313" key="3">
    <source>
        <dbReference type="EMBL" id="GMT08289.1"/>
    </source>
</evidence>
<dbReference type="EMBL" id="BTSX01000001">
    <property type="protein sequence ID" value="GMS80808.1"/>
    <property type="molecule type" value="Genomic_DNA"/>
</dbReference>
<evidence type="ECO:0000313" key="1">
    <source>
        <dbReference type="EMBL" id="GMS80808.1"/>
    </source>
</evidence>
<feature type="non-terminal residue" evidence="4">
    <location>
        <position position="125"/>
    </location>
</feature>
<evidence type="ECO:0000313" key="4">
    <source>
        <dbReference type="EMBL" id="GMT08290.1"/>
    </source>
</evidence>
<proteinExistence type="predicted"/>
<dbReference type="Proteomes" id="UP001432027">
    <property type="component" value="Unassembled WGS sequence"/>
</dbReference>
<dbReference type="EMBL" id="BTSX01000001">
    <property type="protein sequence ID" value="GMS80809.1"/>
    <property type="molecule type" value="Genomic_DNA"/>
</dbReference>
<sequence>KKGLYQTCDSPTQTSVRVSIETHEVDSAAIDVVSEQFENESYPSHNEHLFKNILFQFPNLPEVENAFINYFCSVNSRLDKILFQLQFVGCFTDGKPANLAEKNRSRNIAQCDFTKLNKDAEMIIV</sequence>
<name>A0AAV5UPX3_9BILA</name>
<keyword evidence="5" id="KW-1185">Reference proteome</keyword>
<evidence type="ECO:0000313" key="5">
    <source>
        <dbReference type="Proteomes" id="UP001432027"/>
    </source>
</evidence>
<protein>
    <submittedName>
        <fullName evidence="4">Uncharacterized protein</fullName>
    </submittedName>
</protein>
<organism evidence="4 5">
    <name type="scientific">Pristionchus entomophagus</name>
    <dbReference type="NCBI Taxonomy" id="358040"/>
    <lineage>
        <taxon>Eukaryota</taxon>
        <taxon>Metazoa</taxon>
        <taxon>Ecdysozoa</taxon>
        <taxon>Nematoda</taxon>
        <taxon>Chromadorea</taxon>
        <taxon>Rhabditida</taxon>
        <taxon>Rhabditina</taxon>
        <taxon>Diplogasteromorpha</taxon>
        <taxon>Diplogasteroidea</taxon>
        <taxon>Neodiplogasteridae</taxon>
        <taxon>Pristionchus</taxon>
    </lineage>
</organism>
<gene>
    <name evidence="1" type="ORF">PENTCL1PPCAC_2983</name>
    <name evidence="2" type="ORF">PENTCL1PPCAC_2984</name>
    <name evidence="3" type="ORF">PENTCL1PPCAC_30463</name>
    <name evidence="4" type="ORF">PENTCL1PPCAC_30464</name>
</gene>
<evidence type="ECO:0000313" key="2">
    <source>
        <dbReference type="EMBL" id="GMS80809.1"/>
    </source>
</evidence>
<reference evidence="4" key="1">
    <citation type="submission" date="2023-10" db="EMBL/GenBank/DDBJ databases">
        <title>Genome assembly of Pristionchus species.</title>
        <authorList>
            <person name="Yoshida K."/>
            <person name="Sommer R.J."/>
        </authorList>
    </citation>
    <scope>NUCLEOTIDE SEQUENCE</scope>
    <source>
        <strain evidence="4">RS0144</strain>
    </source>
</reference>
<comment type="caution">
    <text evidence="4">The sequence shown here is derived from an EMBL/GenBank/DDBJ whole genome shotgun (WGS) entry which is preliminary data.</text>
</comment>
<dbReference type="EMBL" id="BTSX01000052">
    <property type="protein sequence ID" value="GMT08290.1"/>
    <property type="molecule type" value="Genomic_DNA"/>
</dbReference>
<dbReference type="EMBL" id="BTSX01000052">
    <property type="protein sequence ID" value="GMT08289.1"/>
    <property type="molecule type" value="Genomic_DNA"/>
</dbReference>